<feature type="compositionally biased region" description="Polar residues" evidence="1">
    <location>
        <begin position="1"/>
        <end position="11"/>
    </location>
</feature>
<name>A0A7R9EH67_9NEOP</name>
<dbReference type="EMBL" id="OB796156">
    <property type="protein sequence ID" value="CAD7433122.1"/>
    <property type="molecule type" value="Genomic_DNA"/>
</dbReference>
<dbReference type="AlphaFoldDB" id="A0A7R9EH67"/>
<sequence length="124" mass="13491">MVWSAGNSPQEQPGAEPAPNIDDYTSYDEYADYGDSTNSCDLPPAHVRLSVELGAKNYGVTDKLLPLTVFKQQFVGATVVDEASKHFVELTSPPTSLNITPLPLFLDFLLSAIDTLHTHPLTTN</sequence>
<evidence type="ECO:0000256" key="1">
    <source>
        <dbReference type="SAM" id="MobiDB-lite"/>
    </source>
</evidence>
<protein>
    <submittedName>
        <fullName evidence="2">Uncharacterized protein</fullName>
    </submittedName>
</protein>
<proteinExistence type="predicted"/>
<evidence type="ECO:0000313" key="2">
    <source>
        <dbReference type="EMBL" id="CAD7433122.1"/>
    </source>
</evidence>
<feature type="region of interest" description="Disordered" evidence="1">
    <location>
        <begin position="1"/>
        <end position="38"/>
    </location>
</feature>
<organism evidence="2">
    <name type="scientific">Timema monikensis</name>
    <dbReference type="NCBI Taxonomy" id="170555"/>
    <lineage>
        <taxon>Eukaryota</taxon>
        <taxon>Metazoa</taxon>
        <taxon>Ecdysozoa</taxon>
        <taxon>Arthropoda</taxon>
        <taxon>Hexapoda</taxon>
        <taxon>Insecta</taxon>
        <taxon>Pterygota</taxon>
        <taxon>Neoptera</taxon>
        <taxon>Polyneoptera</taxon>
        <taxon>Phasmatodea</taxon>
        <taxon>Timematodea</taxon>
        <taxon>Timematoidea</taxon>
        <taxon>Timematidae</taxon>
        <taxon>Timema</taxon>
    </lineage>
</organism>
<reference evidence="2" key="1">
    <citation type="submission" date="2020-11" db="EMBL/GenBank/DDBJ databases">
        <authorList>
            <person name="Tran Van P."/>
        </authorList>
    </citation>
    <scope>NUCLEOTIDE SEQUENCE</scope>
</reference>
<gene>
    <name evidence="2" type="ORF">TMSB3V08_LOCUS9809</name>
</gene>
<accession>A0A7R9EH67</accession>